<proteinExistence type="predicted"/>
<name>A0A9P5P7E5_9AGAR</name>
<gene>
    <name evidence="2" type="ORF">BDP27DRAFT_1371242</name>
</gene>
<sequence length="249" mass="27103">MSPSHVPTQIYTEMRIGIDLALRSSVNDSHASPQLLPVHANLASAISQAAETNNNNSNFFSWLWLALTNKSLALRQPGGGPSLINEIRCDVSDDGRRRRKKKAGSSEGPLTSMPTVGLEKHRQKMSGAGGDDDEEQEEKKAIDKRQTALSTTHILNLDAIPEDPEIGQLNEDSYLYYERFTLSFLRPGLGGKPGSCIHTVPTIRFSLPGGRTLGKALSAFLLLPIRLLSKVPLGLLAYFIVATTIAWAA</sequence>
<protein>
    <submittedName>
        <fullName evidence="2">Uncharacterized protein</fullName>
    </submittedName>
</protein>
<dbReference type="AlphaFoldDB" id="A0A9P5P7E5"/>
<keyword evidence="3" id="KW-1185">Reference proteome</keyword>
<reference evidence="2" key="1">
    <citation type="submission" date="2020-11" db="EMBL/GenBank/DDBJ databases">
        <authorList>
            <consortium name="DOE Joint Genome Institute"/>
            <person name="Ahrendt S."/>
            <person name="Riley R."/>
            <person name="Andreopoulos W."/>
            <person name="Labutti K."/>
            <person name="Pangilinan J."/>
            <person name="Ruiz-Duenas F.J."/>
            <person name="Barrasa J.M."/>
            <person name="Sanchez-Garcia M."/>
            <person name="Camarero S."/>
            <person name="Miyauchi S."/>
            <person name="Serrano A."/>
            <person name="Linde D."/>
            <person name="Babiker R."/>
            <person name="Drula E."/>
            <person name="Ayuso-Fernandez I."/>
            <person name="Pacheco R."/>
            <person name="Padilla G."/>
            <person name="Ferreira P."/>
            <person name="Barriuso J."/>
            <person name="Kellner H."/>
            <person name="Castanera R."/>
            <person name="Alfaro M."/>
            <person name="Ramirez L."/>
            <person name="Pisabarro A.G."/>
            <person name="Kuo A."/>
            <person name="Tritt A."/>
            <person name="Lipzen A."/>
            <person name="He G."/>
            <person name="Yan M."/>
            <person name="Ng V."/>
            <person name="Cullen D."/>
            <person name="Martin F."/>
            <person name="Rosso M.-N."/>
            <person name="Henrissat B."/>
            <person name="Hibbett D."/>
            <person name="Martinez A.T."/>
            <person name="Grigoriev I.V."/>
        </authorList>
    </citation>
    <scope>NUCLEOTIDE SEQUENCE</scope>
    <source>
        <strain evidence="2">AH 40177</strain>
    </source>
</reference>
<evidence type="ECO:0000313" key="2">
    <source>
        <dbReference type="EMBL" id="KAF9059646.1"/>
    </source>
</evidence>
<dbReference type="Proteomes" id="UP000772434">
    <property type="component" value="Unassembled WGS sequence"/>
</dbReference>
<feature type="region of interest" description="Disordered" evidence="1">
    <location>
        <begin position="93"/>
        <end position="145"/>
    </location>
</feature>
<comment type="caution">
    <text evidence="2">The sequence shown here is derived from an EMBL/GenBank/DDBJ whole genome shotgun (WGS) entry which is preliminary data.</text>
</comment>
<evidence type="ECO:0000313" key="3">
    <source>
        <dbReference type="Proteomes" id="UP000772434"/>
    </source>
</evidence>
<organism evidence="2 3">
    <name type="scientific">Rhodocollybia butyracea</name>
    <dbReference type="NCBI Taxonomy" id="206335"/>
    <lineage>
        <taxon>Eukaryota</taxon>
        <taxon>Fungi</taxon>
        <taxon>Dikarya</taxon>
        <taxon>Basidiomycota</taxon>
        <taxon>Agaricomycotina</taxon>
        <taxon>Agaricomycetes</taxon>
        <taxon>Agaricomycetidae</taxon>
        <taxon>Agaricales</taxon>
        <taxon>Marasmiineae</taxon>
        <taxon>Omphalotaceae</taxon>
        <taxon>Rhodocollybia</taxon>
    </lineage>
</organism>
<dbReference type="EMBL" id="JADNRY010000286">
    <property type="protein sequence ID" value="KAF9059646.1"/>
    <property type="molecule type" value="Genomic_DNA"/>
</dbReference>
<accession>A0A9P5P7E5</accession>
<evidence type="ECO:0000256" key="1">
    <source>
        <dbReference type="SAM" id="MobiDB-lite"/>
    </source>
</evidence>